<dbReference type="Pfam" id="PF22752">
    <property type="entry name" value="DUF488-N3i"/>
    <property type="match status" value="1"/>
</dbReference>
<name>A0ABV6R980_9MICO</name>
<dbReference type="RefSeq" id="WP_376978094.1">
    <property type="nucleotide sequence ID" value="NZ_JBHLSV010000003.1"/>
</dbReference>
<dbReference type="PANTHER" id="PTHR36849">
    <property type="entry name" value="CYTOPLASMIC PROTEIN-RELATED"/>
    <property type="match status" value="1"/>
</dbReference>
<dbReference type="InterPro" id="IPR052552">
    <property type="entry name" value="YeaO-like"/>
</dbReference>
<dbReference type="Proteomes" id="UP001589793">
    <property type="component" value="Unassembled WGS sequence"/>
</dbReference>
<accession>A0ABV6R980</accession>
<dbReference type="EMBL" id="JBHLSV010000003">
    <property type="protein sequence ID" value="MFC0672927.1"/>
    <property type="molecule type" value="Genomic_DNA"/>
</dbReference>
<proteinExistence type="predicted"/>
<comment type="caution">
    <text evidence="1">The sequence shown here is derived from an EMBL/GenBank/DDBJ whole genome shotgun (WGS) entry which is preliminary data.</text>
</comment>
<keyword evidence="2" id="KW-1185">Reference proteome</keyword>
<evidence type="ECO:0000313" key="1">
    <source>
        <dbReference type="EMBL" id="MFC0672927.1"/>
    </source>
</evidence>
<dbReference type="PANTHER" id="PTHR36849:SF1">
    <property type="entry name" value="CYTOPLASMIC PROTEIN"/>
    <property type="match status" value="1"/>
</dbReference>
<gene>
    <name evidence="1" type="ORF">ACFFF6_03035</name>
</gene>
<protein>
    <submittedName>
        <fullName evidence="1">DUF488 domain-containing protein</fullName>
    </submittedName>
</protein>
<evidence type="ECO:0000313" key="2">
    <source>
        <dbReference type="Proteomes" id="UP001589793"/>
    </source>
</evidence>
<organism evidence="1 2">
    <name type="scientific">Brachybacterium hainanense</name>
    <dbReference type="NCBI Taxonomy" id="1541174"/>
    <lineage>
        <taxon>Bacteria</taxon>
        <taxon>Bacillati</taxon>
        <taxon>Actinomycetota</taxon>
        <taxon>Actinomycetes</taxon>
        <taxon>Micrococcales</taxon>
        <taxon>Dermabacteraceae</taxon>
        <taxon>Brachybacterium</taxon>
    </lineage>
</organism>
<sequence length="141" mass="15596">MSGEATSLPDGPQLRIVRVHEVLDTPAEDGELRVLVDRLWPRGVRKERLQDTWWDKDACPSAELRREYHSGALERPAFAARYRAELDRSGAAEELLGRARGEHARVLSLLVAERDLASSHVHVLVDALVDAASPPHGDPPA</sequence>
<reference evidence="1 2" key="1">
    <citation type="submission" date="2024-09" db="EMBL/GenBank/DDBJ databases">
        <authorList>
            <person name="Sun Q."/>
            <person name="Mori K."/>
        </authorList>
    </citation>
    <scope>NUCLEOTIDE SEQUENCE [LARGE SCALE GENOMIC DNA]</scope>
    <source>
        <strain evidence="1 2">CICC 10874</strain>
    </source>
</reference>